<reference evidence="3 4" key="1">
    <citation type="journal article" date="2013" name="Genome Announc.">
        <title>First draft genome sequence from a member of the genus agrococcus, isolated from modern microbialites.</title>
        <authorList>
            <person name="White R.A.III."/>
            <person name="Grassa C.J."/>
            <person name="Suttle C.A."/>
        </authorList>
    </citation>
    <scope>NUCLEOTIDE SEQUENCE [LARGE SCALE GENOMIC DNA]</scope>
    <source>
        <strain evidence="3 4">RW1</strain>
    </source>
</reference>
<feature type="compositionally biased region" description="Basic and acidic residues" evidence="1">
    <location>
        <begin position="60"/>
        <end position="71"/>
    </location>
</feature>
<dbReference type="Pfam" id="PF14012">
    <property type="entry name" value="DUF4229"/>
    <property type="match status" value="1"/>
</dbReference>
<protein>
    <recommendedName>
        <fullName evidence="5">DUF4229 domain-containing protein</fullName>
    </recommendedName>
</protein>
<dbReference type="InterPro" id="IPR025323">
    <property type="entry name" value="DUF4229"/>
</dbReference>
<organism evidence="3 4">
    <name type="scientific">Agrococcus pavilionensis RW1</name>
    <dbReference type="NCBI Taxonomy" id="1330458"/>
    <lineage>
        <taxon>Bacteria</taxon>
        <taxon>Bacillati</taxon>
        <taxon>Actinomycetota</taxon>
        <taxon>Actinomycetes</taxon>
        <taxon>Micrococcales</taxon>
        <taxon>Microbacteriaceae</taxon>
        <taxon>Agrococcus</taxon>
    </lineage>
</organism>
<keyword evidence="2" id="KW-1133">Transmembrane helix</keyword>
<evidence type="ECO:0008006" key="5">
    <source>
        <dbReference type="Google" id="ProtNLM"/>
    </source>
</evidence>
<dbReference type="Proteomes" id="UP000016462">
    <property type="component" value="Unassembled WGS sequence"/>
</dbReference>
<keyword evidence="2" id="KW-0472">Membrane</keyword>
<evidence type="ECO:0000256" key="2">
    <source>
        <dbReference type="SAM" id="Phobius"/>
    </source>
</evidence>
<feature type="region of interest" description="Disordered" evidence="1">
    <location>
        <begin position="60"/>
        <end position="143"/>
    </location>
</feature>
<keyword evidence="2" id="KW-0812">Transmembrane</keyword>
<name>U1MM12_9MICO</name>
<feature type="transmembrane region" description="Helical" evidence="2">
    <location>
        <begin position="31"/>
        <end position="51"/>
    </location>
</feature>
<dbReference type="EMBL" id="ASHR01000047">
    <property type="protein sequence ID" value="ERG62906.1"/>
    <property type="molecule type" value="Genomic_DNA"/>
</dbReference>
<keyword evidence="4" id="KW-1185">Reference proteome</keyword>
<sequence>MGPSMRYLVVRAALFLVPFALLMIADVPWPISLLVALAFAFAASIVFFGKLRDEAARDLQRMRQGRKREGAGPDDADIEDEALDAGAARDTGVAPTAAAARDADAGAVDASAARADLADAAPDVPPARPTDAADGPDASGPRP</sequence>
<feature type="transmembrane region" description="Helical" evidence="2">
    <location>
        <begin position="7"/>
        <end position="25"/>
    </location>
</feature>
<feature type="compositionally biased region" description="Acidic residues" evidence="1">
    <location>
        <begin position="72"/>
        <end position="83"/>
    </location>
</feature>
<proteinExistence type="predicted"/>
<dbReference type="RefSeq" id="WP_021011879.1">
    <property type="nucleotide sequence ID" value="NZ_ASHR01000047.1"/>
</dbReference>
<evidence type="ECO:0000313" key="4">
    <source>
        <dbReference type="Proteomes" id="UP000016462"/>
    </source>
</evidence>
<evidence type="ECO:0000256" key="1">
    <source>
        <dbReference type="SAM" id="MobiDB-lite"/>
    </source>
</evidence>
<feature type="compositionally biased region" description="Low complexity" evidence="1">
    <location>
        <begin position="84"/>
        <end position="122"/>
    </location>
</feature>
<accession>U1MM12</accession>
<dbReference type="AlphaFoldDB" id="U1MM12"/>
<gene>
    <name evidence="3" type="ORF">L332_00285</name>
</gene>
<comment type="caution">
    <text evidence="3">The sequence shown here is derived from an EMBL/GenBank/DDBJ whole genome shotgun (WGS) entry which is preliminary data.</text>
</comment>
<evidence type="ECO:0000313" key="3">
    <source>
        <dbReference type="EMBL" id="ERG62906.1"/>
    </source>
</evidence>
<dbReference type="OrthoDB" id="5122218at2"/>